<dbReference type="AlphaFoldDB" id="A0A1R1Y3C5"/>
<feature type="transmembrane region" description="Helical" evidence="8">
    <location>
        <begin position="51"/>
        <end position="73"/>
    </location>
</feature>
<evidence type="ECO:0000256" key="7">
    <source>
        <dbReference type="ARBA" id="ARBA00023177"/>
    </source>
</evidence>
<evidence type="ECO:0000256" key="2">
    <source>
        <dbReference type="ARBA" id="ARBA00005887"/>
    </source>
</evidence>
<organism evidence="10 11">
    <name type="scientific">Smittium culicis</name>
    <dbReference type="NCBI Taxonomy" id="133412"/>
    <lineage>
        <taxon>Eukaryota</taxon>
        <taxon>Fungi</taxon>
        <taxon>Fungi incertae sedis</taxon>
        <taxon>Zoopagomycota</taxon>
        <taxon>Kickxellomycotina</taxon>
        <taxon>Harpellomycetes</taxon>
        <taxon>Harpellales</taxon>
        <taxon>Legeriomycetaceae</taxon>
        <taxon>Smittium</taxon>
    </lineage>
</organism>
<dbReference type="SUPFAM" id="SSF111352">
    <property type="entry name" value="Ammonium transporter"/>
    <property type="match status" value="1"/>
</dbReference>
<evidence type="ECO:0000256" key="5">
    <source>
        <dbReference type="ARBA" id="ARBA00022989"/>
    </source>
</evidence>
<dbReference type="EMBL" id="LSSM01002532">
    <property type="protein sequence ID" value="OMJ21359.1"/>
    <property type="molecule type" value="Genomic_DNA"/>
</dbReference>
<dbReference type="GO" id="GO:0005886">
    <property type="term" value="C:plasma membrane"/>
    <property type="evidence" value="ECO:0007669"/>
    <property type="project" value="TreeGrafter"/>
</dbReference>
<evidence type="ECO:0000313" key="11">
    <source>
        <dbReference type="Proteomes" id="UP000187429"/>
    </source>
</evidence>
<keyword evidence="11" id="KW-1185">Reference proteome</keyword>
<proteinExistence type="inferred from homology"/>
<keyword evidence="3" id="KW-0813">Transport</keyword>
<sequence>MSEAISISSTGYNPGDNAWVLTCSALVFIMTPGLGLFYSGNGHVKNTLSSMIFSVMTLSVVSIQWVLFGYSLAFSDKSSSFFIGDFYYGLLLKINNTINPVAPTIPAITLSIYQW</sequence>
<name>A0A1R1Y3C5_9FUNG</name>
<evidence type="ECO:0000256" key="8">
    <source>
        <dbReference type="SAM" id="Phobius"/>
    </source>
</evidence>
<dbReference type="InterPro" id="IPR029020">
    <property type="entry name" value="Ammonium/urea_transptr"/>
</dbReference>
<keyword evidence="4 8" id="KW-0812">Transmembrane</keyword>
<accession>A0A1R1Y3C5</accession>
<evidence type="ECO:0000256" key="3">
    <source>
        <dbReference type="ARBA" id="ARBA00022448"/>
    </source>
</evidence>
<dbReference type="Gene3D" id="1.10.3430.10">
    <property type="entry name" value="Ammonium transporter AmtB like domains"/>
    <property type="match status" value="1"/>
</dbReference>
<gene>
    <name evidence="10" type="ORF">AYI69_g5847</name>
</gene>
<feature type="domain" description="Ammonium transporter AmtB-like" evidence="9">
    <location>
        <begin position="18"/>
        <end position="93"/>
    </location>
</feature>
<protein>
    <submittedName>
        <fullName evidence="10">Ammonium transporter 1</fullName>
    </submittedName>
</protein>
<evidence type="ECO:0000256" key="6">
    <source>
        <dbReference type="ARBA" id="ARBA00023136"/>
    </source>
</evidence>
<dbReference type="PANTHER" id="PTHR43029:SF10">
    <property type="entry name" value="AMMONIUM TRANSPORTER MEP2"/>
    <property type="match status" value="1"/>
</dbReference>
<reference evidence="11" key="1">
    <citation type="submission" date="2017-01" db="EMBL/GenBank/DDBJ databases">
        <authorList>
            <person name="Wang Y."/>
            <person name="White M."/>
            <person name="Kvist S."/>
            <person name="Moncalvo J.-M."/>
        </authorList>
    </citation>
    <scope>NUCLEOTIDE SEQUENCE [LARGE SCALE GENOMIC DNA]</scope>
    <source>
        <strain evidence="11">ID-206-W2</strain>
    </source>
</reference>
<evidence type="ECO:0000313" key="10">
    <source>
        <dbReference type="EMBL" id="OMJ21359.1"/>
    </source>
</evidence>
<comment type="caution">
    <text evidence="10">The sequence shown here is derived from an EMBL/GenBank/DDBJ whole genome shotgun (WGS) entry which is preliminary data.</text>
</comment>
<keyword evidence="7" id="KW-0924">Ammonia transport</keyword>
<evidence type="ECO:0000256" key="1">
    <source>
        <dbReference type="ARBA" id="ARBA00004141"/>
    </source>
</evidence>
<dbReference type="Proteomes" id="UP000187429">
    <property type="component" value="Unassembled WGS sequence"/>
</dbReference>
<feature type="transmembrane region" description="Helical" evidence="8">
    <location>
        <begin position="18"/>
        <end position="39"/>
    </location>
</feature>
<keyword evidence="6 8" id="KW-0472">Membrane</keyword>
<comment type="similarity">
    <text evidence="2">Belongs to the ammonia transporter channel (TC 1.A.11.2) family.</text>
</comment>
<comment type="subcellular location">
    <subcellularLocation>
        <location evidence="1">Membrane</location>
        <topology evidence="1">Multi-pass membrane protein</topology>
    </subcellularLocation>
</comment>
<evidence type="ECO:0000259" key="9">
    <source>
        <dbReference type="Pfam" id="PF00909"/>
    </source>
</evidence>
<dbReference type="GO" id="GO:0008519">
    <property type="term" value="F:ammonium channel activity"/>
    <property type="evidence" value="ECO:0007669"/>
    <property type="project" value="InterPro"/>
</dbReference>
<keyword evidence="5 8" id="KW-1133">Transmembrane helix</keyword>
<dbReference type="InterPro" id="IPR024041">
    <property type="entry name" value="NH4_transpt_AmtB-like_dom"/>
</dbReference>
<dbReference type="OrthoDB" id="534912at2759"/>
<dbReference type="InterPro" id="IPR001905">
    <property type="entry name" value="Ammonium_transpt"/>
</dbReference>
<dbReference type="PANTHER" id="PTHR43029">
    <property type="entry name" value="AMMONIUM TRANSPORTER MEP2"/>
    <property type="match status" value="1"/>
</dbReference>
<evidence type="ECO:0000256" key="4">
    <source>
        <dbReference type="ARBA" id="ARBA00022692"/>
    </source>
</evidence>
<dbReference type="Pfam" id="PF00909">
    <property type="entry name" value="Ammonium_transp"/>
    <property type="match status" value="1"/>
</dbReference>